<reference evidence="6" key="2">
    <citation type="submission" date="2019-10" db="EMBL/GenBank/DDBJ databases">
        <title>A de novo genome assembly of a pear dwarfing rootstock.</title>
        <authorList>
            <person name="Wang F."/>
            <person name="Wang J."/>
            <person name="Li S."/>
            <person name="Zhang Y."/>
            <person name="Fang M."/>
            <person name="Ma L."/>
            <person name="Zhao Y."/>
            <person name="Jiang S."/>
        </authorList>
    </citation>
    <scope>NUCLEOTIDE SEQUENCE [LARGE SCALE GENOMIC DNA]</scope>
</reference>
<keyword evidence="3" id="KW-0732">Signal</keyword>
<dbReference type="InterPro" id="IPR036852">
    <property type="entry name" value="Peptidase_S8/S53_dom_sf"/>
</dbReference>
<dbReference type="GO" id="GO:0006508">
    <property type="term" value="P:proteolysis"/>
    <property type="evidence" value="ECO:0007669"/>
    <property type="project" value="UniProtKB-KW"/>
</dbReference>
<organism evidence="5 6">
    <name type="scientific">Pyrus ussuriensis x Pyrus communis</name>
    <dbReference type="NCBI Taxonomy" id="2448454"/>
    <lineage>
        <taxon>Eukaryota</taxon>
        <taxon>Viridiplantae</taxon>
        <taxon>Streptophyta</taxon>
        <taxon>Embryophyta</taxon>
        <taxon>Tracheophyta</taxon>
        <taxon>Spermatophyta</taxon>
        <taxon>Magnoliopsida</taxon>
        <taxon>eudicotyledons</taxon>
        <taxon>Gunneridae</taxon>
        <taxon>Pentapetalae</taxon>
        <taxon>rosids</taxon>
        <taxon>fabids</taxon>
        <taxon>Rosales</taxon>
        <taxon>Rosaceae</taxon>
        <taxon>Amygdaloideae</taxon>
        <taxon>Maleae</taxon>
        <taxon>Pyrus</taxon>
    </lineage>
</organism>
<proteinExistence type="inferred from homology"/>
<feature type="compositionally biased region" description="Pro residues" evidence="4">
    <location>
        <begin position="21"/>
        <end position="35"/>
    </location>
</feature>
<comment type="caution">
    <text evidence="5">The sequence shown here is derived from an EMBL/GenBank/DDBJ whole genome shotgun (WGS) entry which is preliminary data.</text>
</comment>
<reference evidence="5 6" key="3">
    <citation type="submission" date="2019-11" db="EMBL/GenBank/DDBJ databases">
        <title>A de novo genome assembly of a pear dwarfing rootstock.</title>
        <authorList>
            <person name="Wang F."/>
            <person name="Wang J."/>
            <person name="Li S."/>
            <person name="Zhang Y."/>
            <person name="Fang M."/>
            <person name="Ma L."/>
            <person name="Zhao Y."/>
            <person name="Jiang S."/>
        </authorList>
    </citation>
    <scope>NUCLEOTIDE SEQUENCE [LARGE SCALE GENOMIC DNA]</scope>
    <source>
        <strain evidence="5">S2</strain>
        <tissue evidence="5">Leaf</tissue>
    </source>
</reference>
<dbReference type="PANTHER" id="PTHR10795">
    <property type="entry name" value="PROPROTEIN CONVERTASE SUBTILISIN/KEXIN"/>
    <property type="match status" value="1"/>
</dbReference>
<dbReference type="Proteomes" id="UP000327157">
    <property type="component" value="Chromosome 4"/>
</dbReference>
<dbReference type="GO" id="GO:0005576">
    <property type="term" value="C:extracellular region"/>
    <property type="evidence" value="ECO:0007669"/>
    <property type="project" value="UniProtKB-SubCell"/>
</dbReference>
<dbReference type="OrthoDB" id="206201at2759"/>
<keyword evidence="6" id="KW-1185">Reference proteome</keyword>
<feature type="region of interest" description="Disordered" evidence="4">
    <location>
        <begin position="9"/>
        <end position="50"/>
    </location>
</feature>
<dbReference type="InterPro" id="IPR045051">
    <property type="entry name" value="SBT"/>
</dbReference>
<evidence type="ECO:0000313" key="5">
    <source>
        <dbReference type="EMBL" id="KAB2622593.1"/>
    </source>
</evidence>
<evidence type="ECO:0000256" key="3">
    <source>
        <dbReference type="ARBA" id="ARBA00022729"/>
    </source>
</evidence>
<gene>
    <name evidence="5" type="ORF">D8674_024775</name>
</gene>
<evidence type="ECO:0000256" key="1">
    <source>
        <dbReference type="ARBA" id="ARBA00004613"/>
    </source>
</evidence>
<dbReference type="SUPFAM" id="SSF52743">
    <property type="entry name" value="Subtilisin-like"/>
    <property type="match status" value="1"/>
</dbReference>
<protein>
    <submittedName>
        <fullName evidence="5">Subtilisin-like protease SDD1</fullName>
    </submittedName>
</protein>
<dbReference type="AlphaFoldDB" id="A0A5N5H7V9"/>
<evidence type="ECO:0000256" key="2">
    <source>
        <dbReference type="ARBA" id="ARBA00011073"/>
    </source>
</evidence>
<comment type="similarity">
    <text evidence="2">Belongs to the peptidase S8 family.</text>
</comment>
<keyword evidence="5" id="KW-0378">Hydrolase</keyword>
<dbReference type="GO" id="GO:0004252">
    <property type="term" value="F:serine-type endopeptidase activity"/>
    <property type="evidence" value="ECO:0007669"/>
    <property type="project" value="InterPro"/>
</dbReference>
<dbReference type="Gene3D" id="3.40.50.200">
    <property type="entry name" value="Peptidase S8/S53 domain"/>
    <property type="match status" value="1"/>
</dbReference>
<dbReference type="EMBL" id="SMOL01000231">
    <property type="protein sequence ID" value="KAB2622593.1"/>
    <property type="molecule type" value="Genomic_DNA"/>
</dbReference>
<evidence type="ECO:0000256" key="4">
    <source>
        <dbReference type="SAM" id="MobiDB-lite"/>
    </source>
</evidence>
<reference evidence="5 6" key="1">
    <citation type="submission" date="2019-09" db="EMBL/GenBank/DDBJ databases">
        <authorList>
            <person name="Ou C."/>
        </authorList>
    </citation>
    <scope>NUCLEOTIDE SEQUENCE [LARGE SCALE GENOMIC DNA]</scope>
    <source>
        <strain evidence="5">S2</strain>
        <tissue evidence="5">Leaf</tissue>
    </source>
</reference>
<comment type="subcellular location">
    <subcellularLocation>
        <location evidence="1">Secreted</location>
    </subcellularLocation>
</comment>
<keyword evidence="5" id="KW-0645">Protease</keyword>
<name>A0A5N5H7V9_9ROSA</name>
<accession>A0A5N5H7V9</accession>
<sequence length="142" mass="15158">MLRWCIISSPQDHPSFGNEGVPPPPGKGIPNPEPPIDQDGDGGDTSSTTVGNFLHGASVFGEATATGMARHAHLAMYKVCEFDCSEGYVLAAMDVVVDDGVDVLSFSRGCPTIPFYKDVIASCIWSNSKGSFCQLCSWKLRS</sequence>
<evidence type="ECO:0000313" key="6">
    <source>
        <dbReference type="Proteomes" id="UP000327157"/>
    </source>
</evidence>